<evidence type="ECO:0000313" key="2">
    <source>
        <dbReference type="EMBL" id="EFX74885.1"/>
    </source>
</evidence>
<feature type="region of interest" description="Disordered" evidence="1">
    <location>
        <begin position="134"/>
        <end position="174"/>
    </location>
</feature>
<dbReference type="KEGG" id="dpx:DAPPUDRAFT_251182"/>
<feature type="region of interest" description="Disordered" evidence="1">
    <location>
        <begin position="212"/>
        <end position="290"/>
    </location>
</feature>
<name>E9GZW4_DAPPU</name>
<evidence type="ECO:0000313" key="3">
    <source>
        <dbReference type="Proteomes" id="UP000000305"/>
    </source>
</evidence>
<dbReference type="InParanoid" id="E9GZW4"/>
<dbReference type="EMBL" id="GL732579">
    <property type="protein sequence ID" value="EFX74885.1"/>
    <property type="molecule type" value="Genomic_DNA"/>
</dbReference>
<sequence length="290" mass="32241">MALVERARRATIRHRTSIASSIPLSPIPDRSLYPLSLWSNGELGIGTLEAIAVPKDFHDHSFDHQLEQLKGFVGTNKVIGINNPGWNLPVESTTKSRSQVQHDMRSCKVISYSEDRDLVVIVRDAMLPPISVQKAVAKKSAPKSSATQKHGTGHKSTSPPRNLSVEKSSTGSTNGLHYLQCRTLTCYTVIRKTMDILYEDMEGLDFQLITGGNEDKSNESADSSLHHEDDQQGIFSSESEDEDVIPPTPPPAKRKRRNQSVKSLSSTKSKREKKDGDLESNYKRVNYNTN</sequence>
<organism evidence="2 3">
    <name type="scientific">Daphnia pulex</name>
    <name type="common">Water flea</name>
    <dbReference type="NCBI Taxonomy" id="6669"/>
    <lineage>
        <taxon>Eukaryota</taxon>
        <taxon>Metazoa</taxon>
        <taxon>Ecdysozoa</taxon>
        <taxon>Arthropoda</taxon>
        <taxon>Crustacea</taxon>
        <taxon>Branchiopoda</taxon>
        <taxon>Diplostraca</taxon>
        <taxon>Cladocera</taxon>
        <taxon>Anomopoda</taxon>
        <taxon>Daphniidae</taxon>
        <taxon>Daphnia</taxon>
    </lineage>
</organism>
<gene>
    <name evidence="2" type="ORF">DAPPUDRAFT_251182</name>
</gene>
<accession>E9GZW4</accession>
<feature type="compositionally biased region" description="Basic and acidic residues" evidence="1">
    <location>
        <begin position="272"/>
        <end position="282"/>
    </location>
</feature>
<dbReference type="OrthoDB" id="6373240at2759"/>
<feature type="compositionally biased region" description="Basic and acidic residues" evidence="1">
    <location>
        <begin position="213"/>
        <end position="230"/>
    </location>
</feature>
<protein>
    <submittedName>
        <fullName evidence="2">Uncharacterized protein</fullName>
    </submittedName>
</protein>
<evidence type="ECO:0000256" key="1">
    <source>
        <dbReference type="SAM" id="MobiDB-lite"/>
    </source>
</evidence>
<dbReference type="HOGENOM" id="CLU_960641_0_0_1"/>
<dbReference type="Proteomes" id="UP000000305">
    <property type="component" value="Unassembled WGS sequence"/>
</dbReference>
<feature type="compositionally biased region" description="Polar residues" evidence="1">
    <location>
        <begin position="147"/>
        <end position="174"/>
    </location>
</feature>
<dbReference type="AlphaFoldDB" id="E9GZW4"/>
<proteinExistence type="predicted"/>
<keyword evidence="3" id="KW-1185">Reference proteome</keyword>
<reference evidence="2 3" key="1">
    <citation type="journal article" date="2011" name="Science">
        <title>The ecoresponsive genome of Daphnia pulex.</title>
        <authorList>
            <person name="Colbourne J.K."/>
            <person name="Pfrender M.E."/>
            <person name="Gilbert D."/>
            <person name="Thomas W.K."/>
            <person name="Tucker A."/>
            <person name="Oakley T.H."/>
            <person name="Tokishita S."/>
            <person name="Aerts A."/>
            <person name="Arnold G.J."/>
            <person name="Basu M.K."/>
            <person name="Bauer D.J."/>
            <person name="Caceres C.E."/>
            <person name="Carmel L."/>
            <person name="Casola C."/>
            <person name="Choi J.H."/>
            <person name="Detter J.C."/>
            <person name="Dong Q."/>
            <person name="Dusheyko S."/>
            <person name="Eads B.D."/>
            <person name="Frohlich T."/>
            <person name="Geiler-Samerotte K.A."/>
            <person name="Gerlach D."/>
            <person name="Hatcher P."/>
            <person name="Jogdeo S."/>
            <person name="Krijgsveld J."/>
            <person name="Kriventseva E.V."/>
            <person name="Kultz D."/>
            <person name="Laforsch C."/>
            <person name="Lindquist E."/>
            <person name="Lopez J."/>
            <person name="Manak J.R."/>
            <person name="Muller J."/>
            <person name="Pangilinan J."/>
            <person name="Patwardhan R.P."/>
            <person name="Pitluck S."/>
            <person name="Pritham E.J."/>
            <person name="Rechtsteiner A."/>
            <person name="Rho M."/>
            <person name="Rogozin I.B."/>
            <person name="Sakarya O."/>
            <person name="Salamov A."/>
            <person name="Schaack S."/>
            <person name="Shapiro H."/>
            <person name="Shiga Y."/>
            <person name="Skalitzky C."/>
            <person name="Smith Z."/>
            <person name="Souvorov A."/>
            <person name="Sung W."/>
            <person name="Tang Z."/>
            <person name="Tsuchiya D."/>
            <person name="Tu H."/>
            <person name="Vos H."/>
            <person name="Wang M."/>
            <person name="Wolf Y.I."/>
            <person name="Yamagata H."/>
            <person name="Yamada T."/>
            <person name="Ye Y."/>
            <person name="Shaw J.R."/>
            <person name="Andrews J."/>
            <person name="Crease T.J."/>
            <person name="Tang H."/>
            <person name="Lucas S.M."/>
            <person name="Robertson H.M."/>
            <person name="Bork P."/>
            <person name="Koonin E.V."/>
            <person name="Zdobnov E.M."/>
            <person name="Grigoriev I.V."/>
            <person name="Lynch M."/>
            <person name="Boore J.L."/>
        </authorList>
    </citation>
    <scope>NUCLEOTIDE SEQUENCE [LARGE SCALE GENOMIC DNA]</scope>
</reference>